<dbReference type="AlphaFoldDB" id="A0A2P1P6Z9"/>
<dbReference type="KEGG" id="ptc:phytr_620"/>
<dbReference type="SUPFAM" id="SSF48403">
    <property type="entry name" value="Ankyrin repeat"/>
    <property type="match status" value="1"/>
</dbReference>
<proteinExistence type="predicted"/>
<reference evidence="1 2" key="1">
    <citation type="submission" date="2018-03" db="EMBL/GenBank/DDBJ databases">
        <title>A gene transfer event suggests a long-term partnership between eustigmatophyte algae and a novel lineage of endosymbiotic bacteria.</title>
        <authorList>
            <person name="Yurchenko T."/>
            <person name="Sevcikova T."/>
            <person name="Pribyl P."/>
            <person name="El Karkouri K."/>
            <person name="Klimes V."/>
            <person name="Amaral R."/>
            <person name="Zbrankova V."/>
            <person name="Kim E."/>
            <person name="Raoult D."/>
            <person name="Santos L.M.A."/>
            <person name="Elias M."/>
        </authorList>
    </citation>
    <scope>NUCLEOTIDE SEQUENCE [LARGE SCALE GENOMIC DNA]</scope>
    <source>
        <strain evidence="1">CCALA 838</strain>
    </source>
</reference>
<protein>
    <submittedName>
        <fullName evidence="1">Uncharacterized protein</fullName>
    </submittedName>
</protein>
<organism evidence="1 2">
    <name type="scientific">Candidatus Phycorickettsia trachydisci</name>
    <dbReference type="NCBI Taxonomy" id="2115978"/>
    <lineage>
        <taxon>Bacteria</taxon>
        <taxon>Pseudomonadati</taxon>
        <taxon>Pseudomonadota</taxon>
        <taxon>Alphaproteobacteria</taxon>
        <taxon>Rickettsiales</taxon>
        <taxon>Rickettsiaceae</taxon>
        <taxon>Candidatus Phycorickettsia</taxon>
    </lineage>
</organism>
<dbReference type="Gene3D" id="1.25.40.20">
    <property type="entry name" value="Ankyrin repeat-containing domain"/>
    <property type="match status" value="1"/>
</dbReference>
<sequence>MEDLWHKVTGFIMYHDFEGFRQLVEQENMVQSKNENDNTLLHLVGYSVNAQGGDEWDNYNSFITYLLDKKVDVNAKNNKGETALDLSLRHGASAETKLLLIHGAQAGNMNIEQLSSLLFSVSYQLIDYPEDYNLNEKVKLICGALDAYNKVKSTYPEELAEAFSRSGEGSIREYKGIIDSHVHELMQDIESHSPTEEKLELSERLRTNFHFDDDNLVDQLGSTSIVGDPDGTVLD</sequence>
<dbReference type="InterPro" id="IPR036770">
    <property type="entry name" value="Ankyrin_rpt-contain_sf"/>
</dbReference>
<dbReference type="Proteomes" id="UP000241762">
    <property type="component" value="Chromosome"/>
</dbReference>
<dbReference type="RefSeq" id="WP_106873904.1">
    <property type="nucleotide sequence ID" value="NZ_CP027845.1"/>
</dbReference>
<dbReference type="EMBL" id="CP027845">
    <property type="protein sequence ID" value="AVP87025.1"/>
    <property type="molecule type" value="Genomic_DNA"/>
</dbReference>
<evidence type="ECO:0000313" key="1">
    <source>
        <dbReference type="EMBL" id="AVP87025.1"/>
    </source>
</evidence>
<evidence type="ECO:0000313" key="2">
    <source>
        <dbReference type="Proteomes" id="UP000241762"/>
    </source>
</evidence>
<gene>
    <name evidence="1" type="ORF">phytr_620</name>
</gene>
<keyword evidence="2" id="KW-1185">Reference proteome</keyword>
<accession>A0A2P1P6Z9</accession>
<name>A0A2P1P6Z9_9RICK</name>